<evidence type="ECO:0000256" key="3">
    <source>
        <dbReference type="ARBA" id="ARBA00022763"/>
    </source>
</evidence>
<keyword evidence="10" id="KW-1185">Reference proteome</keyword>
<evidence type="ECO:0000256" key="6">
    <source>
        <dbReference type="ARBA" id="ARBA00023125"/>
    </source>
</evidence>
<dbReference type="InterPro" id="IPR003738">
    <property type="entry name" value="SRAP"/>
</dbReference>
<reference evidence="9 10" key="1">
    <citation type="submission" date="2024-06" db="EMBL/GenBank/DDBJ databases">
        <title>Thioclava kandeliae sp. nov. from a rhizosphere soil sample of Kandelia candel in a mangrove.</title>
        <authorList>
            <person name="Mu T."/>
        </authorList>
    </citation>
    <scope>NUCLEOTIDE SEQUENCE [LARGE SCALE GENOMIC DNA]</scope>
    <source>
        <strain evidence="9 10">CPCC 100088</strain>
    </source>
</reference>
<evidence type="ECO:0000256" key="8">
    <source>
        <dbReference type="RuleBase" id="RU364100"/>
    </source>
</evidence>
<dbReference type="PANTHER" id="PTHR13604">
    <property type="entry name" value="DC12-RELATED"/>
    <property type="match status" value="1"/>
</dbReference>
<dbReference type="Gene3D" id="3.90.1680.10">
    <property type="entry name" value="SOS response associated peptidase-like"/>
    <property type="match status" value="1"/>
</dbReference>
<dbReference type="EC" id="3.4.-.-" evidence="8"/>
<proteinExistence type="inferred from homology"/>
<dbReference type="Proteomes" id="UP001438953">
    <property type="component" value="Unassembled WGS sequence"/>
</dbReference>
<evidence type="ECO:0000256" key="5">
    <source>
        <dbReference type="ARBA" id="ARBA00023124"/>
    </source>
</evidence>
<evidence type="ECO:0000256" key="2">
    <source>
        <dbReference type="ARBA" id="ARBA00022670"/>
    </source>
</evidence>
<dbReference type="InterPro" id="IPR036590">
    <property type="entry name" value="SRAP-like"/>
</dbReference>
<organism evidence="9 10">
    <name type="scientific">Thioclava kandeliae</name>
    <dbReference type="NCBI Taxonomy" id="3070818"/>
    <lineage>
        <taxon>Bacteria</taxon>
        <taxon>Pseudomonadati</taxon>
        <taxon>Pseudomonadota</taxon>
        <taxon>Alphaproteobacteria</taxon>
        <taxon>Rhodobacterales</taxon>
        <taxon>Paracoccaceae</taxon>
        <taxon>Thioclava</taxon>
    </lineage>
</organism>
<keyword evidence="5" id="KW-0190">Covalent protein-DNA linkage</keyword>
<dbReference type="RefSeq" id="WP_350939338.1">
    <property type="nucleotide sequence ID" value="NZ_JAYWLC010000054.1"/>
</dbReference>
<evidence type="ECO:0000256" key="7">
    <source>
        <dbReference type="ARBA" id="ARBA00023239"/>
    </source>
</evidence>
<evidence type="ECO:0000256" key="4">
    <source>
        <dbReference type="ARBA" id="ARBA00022801"/>
    </source>
</evidence>
<sequence>MCGRIIDPNLRNTEADFTQLKIDPIQRRYNVKPTQDVVILGKDPLVAMQARWWLVPSWYRGVLEDWKATTFNARIEEAWDKPSFRQVWRHGRCLIPVGGFYEWSGPKGARRPTVVLPSGNEENFYLAGLASRWGDLLTCTVMTRAANAAMASIHHRMPLMLDARERELWLSGADDPDLGAAPRFRYHPVAPFALEADGPELLEPFD</sequence>
<keyword evidence="2 8" id="KW-0645">Protease</keyword>
<comment type="similarity">
    <text evidence="1 8">Belongs to the SOS response-associated peptidase family.</text>
</comment>
<evidence type="ECO:0000313" key="10">
    <source>
        <dbReference type="Proteomes" id="UP001438953"/>
    </source>
</evidence>
<name>A0ABV1SMD4_9RHOB</name>
<evidence type="ECO:0000313" key="9">
    <source>
        <dbReference type="EMBL" id="MER5174072.1"/>
    </source>
</evidence>
<dbReference type="EMBL" id="JAYWLC010000054">
    <property type="protein sequence ID" value="MER5174072.1"/>
    <property type="molecule type" value="Genomic_DNA"/>
</dbReference>
<keyword evidence="4 8" id="KW-0378">Hydrolase</keyword>
<keyword evidence="6" id="KW-0238">DNA-binding</keyword>
<dbReference type="PANTHER" id="PTHR13604:SF0">
    <property type="entry name" value="ABASIC SITE PROCESSING PROTEIN HMCES"/>
    <property type="match status" value="1"/>
</dbReference>
<keyword evidence="3" id="KW-0227">DNA damage</keyword>
<keyword evidence="7" id="KW-0456">Lyase</keyword>
<protein>
    <recommendedName>
        <fullName evidence="8">Abasic site processing protein</fullName>
        <ecNumber evidence="8">3.4.-.-</ecNumber>
    </recommendedName>
</protein>
<gene>
    <name evidence="9" type="ORF">VSX56_20270</name>
</gene>
<comment type="caution">
    <text evidence="9">The sequence shown here is derived from an EMBL/GenBank/DDBJ whole genome shotgun (WGS) entry which is preliminary data.</text>
</comment>
<evidence type="ECO:0000256" key="1">
    <source>
        <dbReference type="ARBA" id="ARBA00008136"/>
    </source>
</evidence>
<dbReference type="SUPFAM" id="SSF143081">
    <property type="entry name" value="BB1717-like"/>
    <property type="match status" value="1"/>
</dbReference>
<accession>A0ABV1SMD4</accession>
<dbReference type="Pfam" id="PF02586">
    <property type="entry name" value="SRAP"/>
    <property type="match status" value="1"/>
</dbReference>